<dbReference type="CDD" id="cd03467">
    <property type="entry name" value="Rieske"/>
    <property type="match status" value="1"/>
</dbReference>
<dbReference type="SUPFAM" id="SSF50022">
    <property type="entry name" value="ISP domain"/>
    <property type="match status" value="1"/>
</dbReference>
<gene>
    <name evidence="6" type="ORF">DFR43_1049</name>
</gene>
<dbReference type="AlphaFoldDB" id="A0A4R6UBH4"/>
<dbReference type="Gene3D" id="2.102.10.10">
    <property type="entry name" value="Rieske [2Fe-2S] iron-sulphur domain"/>
    <property type="match status" value="1"/>
</dbReference>
<keyword evidence="7" id="KW-1185">Reference proteome</keyword>
<keyword evidence="3" id="KW-0408">Iron</keyword>
<accession>A0A4R6UBH4</accession>
<evidence type="ECO:0000313" key="7">
    <source>
        <dbReference type="Proteomes" id="UP000295510"/>
    </source>
</evidence>
<keyword evidence="4" id="KW-0411">Iron-sulfur</keyword>
<dbReference type="PANTHER" id="PTHR40261">
    <property type="match status" value="1"/>
</dbReference>
<dbReference type="GO" id="GO:0046872">
    <property type="term" value="F:metal ion binding"/>
    <property type="evidence" value="ECO:0007669"/>
    <property type="project" value="UniProtKB-KW"/>
</dbReference>
<organism evidence="6 7">
    <name type="scientific">Tepidicella xavieri</name>
    <dbReference type="NCBI Taxonomy" id="360241"/>
    <lineage>
        <taxon>Bacteria</taxon>
        <taxon>Pseudomonadati</taxon>
        <taxon>Pseudomonadota</taxon>
        <taxon>Betaproteobacteria</taxon>
        <taxon>Burkholderiales</taxon>
        <taxon>Tepidicella</taxon>
    </lineage>
</organism>
<proteinExistence type="predicted"/>
<evidence type="ECO:0000256" key="3">
    <source>
        <dbReference type="ARBA" id="ARBA00023004"/>
    </source>
</evidence>
<reference evidence="6 7" key="1">
    <citation type="submission" date="2019-03" db="EMBL/GenBank/DDBJ databases">
        <title>Genomic Encyclopedia of Type Strains, Phase IV (KMG-IV): sequencing the most valuable type-strain genomes for metagenomic binning, comparative biology and taxonomic classification.</title>
        <authorList>
            <person name="Goeker M."/>
        </authorList>
    </citation>
    <scope>NUCLEOTIDE SEQUENCE [LARGE SCALE GENOMIC DNA]</scope>
    <source>
        <strain evidence="6 7">DSM 19605</strain>
    </source>
</reference>
<evidence type="ECO:0000259" key="5">
    <source>
        <dbReference type="PROSITE" id="PS51296"/>
    </source>
</evidence>
<keyword evidence="1" id="KW-0001">2Fe-2S</keyword>
<protein>
    <submittedName>
        <fullName evidence="6">Nitrite reductase/ring-hydroxylating ferredoxin subunit</fullName>
    </submittedName>
</protein>
<evidence type="ECO:0000256" key="2">
    <source>
        <dbReference type="ARBA" id="ARBA00022723"/>
    </source>
</evidence>
<dbReference type="EMBL" id="SNYL01000004">
    <property type="protein sequence ID" value="TDQ43931.1"/>
    <property type="molecule type" value="Genomic_DNA"/>
</dbReference>
<name>A0A4R6UBH4_9BURK</name>
<evidence type="ECO:0000256" key="1">
    <source>
        <dbReference type="ARBA" id="ARBA00022714"/>
    </source>
</evidence>
<dbReference type="Proteomes" id="UP000295510">
    <property type="component" value="Unassembled WGS sequence"/>
</dbReference>
<dbReference type="GO" id="GO:0051537">
    <property type="term" value="F:2 iron, 2 sulfur cluster binding"/>
    <property type="evidence" value="ECO:0007669"/>
    <property type="project" value="UniProtKB-KW"/>
</dbReference>
<dbReference type="PANTHER" id="PTHR40261:SF1">
    <property type="entry name" value="RIESKE DOMAIN-CONTAINING PROTEIN"/>
    <property type="match status" value="1"/>
</dbReference>
<feature type="domain" description="Rieske" evidence="5">
    <location>
        <begin position="20"/>
        <end position="125"/>
    </location>
</feature>
<dbReference type="Pfam" id="PF00355">
    <property type="entry name" value="Rieske"/>
    <property type="match status" value="1"/>
</dbReference>
<keyword evidence="2" id="KW-0479">Metal-binding</keyword>
<evidence type="ECO:0000256" key="4">
    <source>
        <dbReference type="ARBA" id="ARBA00023014"/>
    </source>
</evidence>
<dbReference type="InterPro" id="IPR036922">
    <property type="entry name" value="Rieske_2Fe-2S_sf"/>
</dbReference>
<evidence type="ECO:0000313" key="6">
    <source>
        <dbReference type="EMBL" id="TDQ43931.1"/>
    </source>
</evidence>
<sequence length="136" mass="15044">MTGGFALLLRVMKPPQPDLHALCHSHDLVDGGLACPFDVVYGGQTCRAFAIRYQGVVHAYLNRCSHVAMEMDWRPNHFFDLTGHRLVCASHGALFRPDTGACVGGPGRGPLIKIEVLEHDGVVFWRSQYNLQPVSF</sequence>
<comment type="caution">
    <text evidence="6">The sequence shown here is derived from an EMBL/GenBank/DDBJ whole genome shotgun (WGS) entry which is preliminary data.</text>
</comment>
<dbReference type="PROSITE" id="PS51296">
    <property type="entry name" value="RIESKE"/>
    <property type="match status" value="1"/>
</dbReference>
<dbReference type="InterPro" id="IPR017941">
    <property type="entry name" value="Rieske_2Fe-2S"/>
</dbReference>